<accession>A0A0C1N570</accession>
<dbReference type="Gene3D" id="3.40.50.2300">
    <property type="match status" value="1"/>
</dbReference>
<dbReference type="EMBL" id="JHEG02000054">
    <property type="protein sequence ID" value="KIE09797.1"/>
    <property type="molecule type" value="Genomic_DNA"/>
</dbReference>
<gene>
    <name evidence="5" type="ORF">DA73_0226235</name>
    <name evidence="4" type="ORF">DA73_0400003470</name>
</gene>
<evidence type="ECO:0000256" key="1">
    <source>
        <dbReference type="ARBA" id="ARBA00022553"/>
    </source>
</evidence>
<dbReference type="SMART" id="SM00448">
    <property type="entry name" value="REC"/>
    <property type="match status" value="1"/>
</dbReference>
<feature type="modified residue" description="4-aspartylphosphate" evidence="2">
    <location>
        <position position="63"/>
    </location>
</feature>
<name>A0A0C1N570_9CYAN</name>
<dbReference type="SUPFAM" id="SSF52172">
    <property type="entry name" value="CheY-like"/>
    <property type="match status" value="1"/>
</dbReference>
<dbReference type="STRING" id="1479485.DA73_0226235"/>
<reference evidence="4" key="2">
    <citation type="submission" date="2019-11" db="EMBL/GenBank/DDBJ databases">
        <title>Improved Assembly of Tolypothrix boutellei genome.</title>
        <authorList>
            <person name="Sarangi A.N."/>
            <person name="Mukherjee M."/>
            <person name="Ghosh S."/>
            <person name="Singh D."/>
            <person name="Das A."/>
            <person name="Kant S."/>
            <person name="Prusty A."/>
            <person name="Tripathy S."/>
        </authorList>
    </citation>
    <scope>NUCLEOTIDE SEQUENCE</scope>
    <source>
        <strain evidence="4">VB521301</strain>
    </source>
</reference>
<dbReference type="PANTHER" id="PTHR44591">
    <property type="entry name" value="STRESS RESPONSE REGULATOR PROTEIN 1"/>
    <property type="match status" value="1"/>
</dbReference>
<evidence type="ECO:0000313" key="4">
    <source>
        <dbReference type="EMBL" id="KAF3884640.1"/>
    </source>
</evidence>
<dbReference type="InterPro" id="IPR050595">
    <property type="entry name" value="Bact_response_regulator"/>
</dbReference>
<dbReference type="InterPro" id="IPR001789">
    <property type="entry name" value="Sig_transdc_resp-reg_receiver"/>
</dbReference>
<dbReference type="RefSeq" id="WP_038086740.1">
    <property type="nucleotide sequence ID" value="NZ_JHEG04000001.1"/>
</dbReference>
<sequence length="145" mass="16077">MDIVREITLPTKTILLIDDEVSVREVVELSLKDLALWNVVTADCPLKGLHRAAVIHPDAIVLDWSISGMDSCMFLTKLRNNLETQAIPVVLLSAKARWLDSQILRQYQIAGVILKPFDPVALPGQVAKLLGWSFTLPLSDFDVSS</sequence>
<comment type="caution">
    <text evidence="5">The sequence shown here is derived from an EMBL/GenBank/DDBJ whole genome shotgun (WGS) entry which is preliminary data.</text>
</comment>
<dbReference type="EMBL" id="JHEG04000001">
    <property type="protein sequence ID" value="KAF3884640.1"/>
    <property type="molecule type" value="Genomic_DNA"/>
</dbReference>
<organism evidence="5">
    <name type="scientific">Tolypothrix bouteillei VB521301</name>
    <dbReference type="NCBI Taxonomy" id="1479485"/>
    <lineage>
        <taxon>Bacteria</taxon>
        <taxon>Bacillati</taxon>
        <taxon>Cyanobacteriota</taxon>
        <taxon>Cyanophyceae</taxon>
        <taxon>Nostocales</taxon>
        <taxon>Tolypothrichaceae</taxon>
        <taxon>Tolypothrix</taxon>
    </lineage>
</organism>
<proteinExistence type="predicted"/>
<evidence type="ECO:0000313" key="5">
    <source>
        <dbReference type="EMBL" id="KIE09797.1"/>
    </source>
</evidence>
<dbReference type="PANTHER" id="PTHR44591:SF22">
    <property type="entry name" value="CHEY SUBFAMILY"/>
    <property type="match status" value="1"/>
</dbReference>
<dbReference type="Pfam" id="PF00072">
    <property type="entry name" value="Response_reg"/>
    <property type="match status" value="1"/>
</dbReference>
<evidence type="ECO:0000313" key="6">
    <source>
        <dbReference type="Proteomes" id="UP000029738"/>
    </source>
</evidence>
<keyword evidence="1 2" id="KW-0597">Phosphoprotein</keyword>
<dbReference type="GO" id="GO:0016301">
    <property type="term" value="F:kinase activity"/>
    <property type="evidence" value="ECO:0007669"/>
    <property type="project" value="UniProtKB-KW"/>
</dbReference>
<dbReference type="Proteomes" id="UP000029738">
    <property type="component" value="Unassembled WGS sequence"/>
</dbReference>
<protein>
    <submittedName>
        <fullName evidence="5">Histidine kinase</fullName>
    </submittedName>
    <submittedName>
        <fullName evidence="4">Response regulator</fullName>
    </submittedName>
</protein>
<evidence type="ECO:0000259" key="3">
    <source>
        <dbReference type="PROSITE" id="PS50110"/>
    </source>
</evidence>
<keyword evidence="6" id="KW-1185">Reference proteome</keyword>
<reference evidence="5" key="1">
    <citation type="journal article" date="2015" name="Genome Announc.">
        <title>Draft Genome Sequence of Tolypothrix boutellei Strain VB521301.</title>
        <authorList>
            <person name="Chandrababunaidu M.M."/>
            <person name="Singh D."/>
            <person name="Sen D."/>
            <person name="Bhan S."/>
            <person name="Das S."/>
            <person name="Gupta A."/>
            <person name="Adhikary S.P."/>
            <person name="Tripathy S."/>
        </authorList>
    </citation>
    <scope>NUCLEOTIDE SEQUENCE</scope>
    <source>
        <strain evidence="5">VB521301</strain>
    </source>
</reference>
<dbReference type="OrthoDB" id="487748at2"/>
<dbReference type="InterPro" id="IPR011006">
    <property type="entry name" value="CheY-like_superfamily"/>
</dbReference>
<dbReference type="AlphaFoldDB" id="A0A0C1N570"/>
<evidence type="ECO:0000256" key="2">
    <source>
        <dbReference type="PROSITE-ProRule" id="PRU00169"/>
    </source>
</evidence>
<keyword evidence="5" id="KW-0418">Kinase</keyword>
<dbReference type="PROSITE" id="PS50110">
    <property type="entry name" value="RESPONSE_REGULATORY"/>
    <property type="match status" value="1"/>
</dbReference>
<dbReference type="GO" id="GO:0000160">
    <property type="term" value="P:phosphorelay signal transduction system"/>
    <property type="evidence" value="ECO:0007669"/>
    <property type="project" value="InterPro"/>
</dbReference>
<keyword evidence="5" id="KW-0808">Transferase</keyword>
<feature type="domain" description="Response regulatory" evidence="3">
    <location>
        <begin position="13"/>
        <end position="130"/>
    </location>
</feature>